<sequence>MRRKVAEEKEAIAEEKEVRADEKETAADEKEIAAEEKETAAEEKETATDEKETTTVDKMVGESEKESTEKKGMEPESKETKEEKATNETQEKIDEQTEGLATPITTTSKECEDDATLAVEDNEEIPVITATDRASVTFAEEALLLKEKSKSDLTKTQTPTTRSGSVVASAFDENYLNVSQFVQLIELFLGDEPNKQSFDQVLRYIKSGYVETEEEKLARLKKARHEAMTAKRRTLLDLVFEKWDNDGSGYLELDEILLVLGKYKENMEHEAIEKAKKTLSKDDKLSKREFRKFIETICRSLPGGEVNFEPVIEFLTTSVERSYTERIRGQARKKWLAQIIIAAETGGASMDPVYKAVFQALYKDAESHGNGKRISANVALLENNEGNPSRGTHVLRYSATTQDDAGFMLGKALYKDMKGISFASVESGKPIHVPRVKNHGNIHFWNPDRYEEERDGSLIVVPLKNQEKRVFGLMGIDTLADPHAKSIFLTHEISFFQGVAKAFSTAFNHVDIRRKTLRIAESALSWIHRRSPSVFEINVYMVEPDEKLLQALPLKDKFKIFPIKTALKQQDYVLRKMITTNKLGQVTVHPKPLRLERKDNLFRDYLFRCVDNSETVTADAYGERHTSFPLRDSDGHAVAIIDISIGQLRQLPSHENKEIL</sequence>
<evidence type="ECO:0000313" key="5">
    <source>
        <dbReference type="RefSeq" id="XP_006818095.1"/>
    </source>
</evidence>
<dbReference type="InterPro" id="IPR002048">
    <property type="entry name" value="EF_hand_dom"/>
</dbReference>
<feature type="region of interest" description="Disordered" evidence="2">
    <location>
        <begin position="1"/>
        <end position="111"/>
    </location>
</feature>
<dbReference type="SUPFAM" id="SSF55781">
    <property type="entry name" value="GAF domain-like"/>
    <property type="match status" value="1"/>
</dbReference>
<dbReference type="InterPro" id="IPR029016">
    <property type="entry name" value="GAF-like_dom_sf"/>
</dbReference>
<dbReference type="PROSITE" id="PS50222">
    <property type="entry name" value="EF_HAND_2"/>
    <property type="match status" value="1"/>
</dbReference>
<feature type="domain" description="EF-hand" evidence="3">
    <location>
        <begin position="231"/>
        <end position="266"/>
    </location>
</feature>
<evidence type="ECO:0000259" key="3">
    <source>
        <dbReference type="PROSITE" id="PS50222"/>
    </source>
</evidence>
<dbReference type="Gene3D" id="1.10.238.10">
    <property type="entry name" value="EF-hand"/>
    <property type="match status" value="1"/>
</dbReference>
<feature type="compositionally biased region" description="Basic and acidic residues" evidence="2">
    <location>
        <begin position="1"/>
        <end position="95"/>
    </location>
</feature>
<evidence type="ECO:0000256" key="1">
    <source>
        <dbReference type="ARBA" id="ARBA00022837"/>
    </source>
</evidence>
<protein>
    <submittedName>
        <fullName evidence="5">EF-hand calcium-binding domain-containing protein 5-like</fullName>
    </submittedName>
</protein>
<dbReference type="PANTHER" id="PTHR46788">
    <property type="entry name" value="EF-HAND CALCIUM-BINDING DOMAIN-CONTAINING PROTEIN 5"/>
    <property type="match status" value="1"/>
</dbReference>
<keyword evidence="1" id="KW-0106">Calcium</keyword>
<dbReference type="GeneID" id="100375769"/>
<evidence type="ECO:0000256" key="2">
    <source>
        <dbReference type="SAM" id="MobiDB-lite"/>
    </source>
</evidence>
<gene>
    <name evidence="5" type="primary">LOC100375769</name>
</gene>
<organism evidence="4 5">
    <name type="scientific">Saccoglossus kowalevskii</name>
    <name type="common">Acorn worm</name>
    <dbReference type="NCBI Taxonomy" id="10224"/>
    <lineage>
        <taxon>Eukaryota</taxon>
        <taxon>Metazoa</taxon>
        <taxon>Hemichordata</taxon>
        <taxon>Enteropneusta</taxon>
        <taxon>Harrimaniidae</taxon>
        <taxon>Saccoglossus</taxon>
    </lineage>
</organism>
<evidence type="ECO:0000313" key="4">
    <source>
        <dbReference type="Proteomes" id="UP000694865"/>
    </source>
</evidence>
<keyword evidence="4" id="KW-1185">Reference proteome</keyword>
<dbReference type="PROSITE" id="PS00018">
    <property type="entry name" value="EF_HAND_1"/>
    <property type="match status" value="1"/>
</dbReference>
<dbReference type="InterPro" id="IPR018247">
    <property type="entry name" value="EF_Hand_1_Ca_BS"/>
</dbReference>
<reference evidence="5" key="1">
    <citation type="submission" date="2025-08" db="UniProtKB">
        <authorList>
            <consortium name="RefSeq"/>
        </authorList>
    </citation>
    <scope>IDENTIFICATION</scope>
    <source>
        <tissue evidence="5">Testes</tissue>
    </source>
</reference>
<dbReference type="Gene3D" id="3.30.450.40">
    <property type="match status" value="1"/>
</dbReference>
<dbReference type="InterPro" id="IPR011992">
    <property type="entry name" value="EF-hand-dom_pair"/>
</dbReference>
<dbReference type="SUPFAM" id="SSF47473">
    <property type="entry name" value="EF-hand"/>
    <property type="match status" value="1"/>
</dbReference>
<dbReference type="RefSeq" id="XP_006818095.1">
    <property type="nucleotide sequence ID" value="XM_006818032.1"/>
</dbReference>
<accession>A0ABM0MDK4</accession>
<proteinExistence type="predicted"/>
<dbReference type="Proteomes" id="UP000694865">
    <property type="component" value="Unplaced"/>
</dbReference>
<dbReference type="PANTHER" id="PTHR46788:SF1">
    <property type="entry name" value="EF-HAND CALCIUM-BINDING DOMAIN-CONTAINING PROTEIN 5"/>
    <property type="match status" value="1"/>
</dbReference>
<name>A0ABM0MDK4_SACKO</name>